<dbReference type="SUPFAM" id="SSF52087">
    <property type="entry name" value="CRAL/TRIO domain"/>
    <property type="match status" value="1"/>
</dbReference>
<dbReference type="InterPro" id="IPR036865">
    <property type="entry name" value="CRAL-TRIO_dom_sf"/>
</dbReference>
<feature type="region of interest" description="Disordered" evidence="1">
    <location>
        <begin position="575"/>
        <end position="616"/>
    </location>
</feature>
<dbReference type="InterPro" id="IPR001251">
    <property type="entry name" value="CRAL-TRIO_dom"/>
</dbReference>
<keyword evidence="2" id="KW-0812">Transmembrane</keyword>
<reference evidence="4" key="1">
    <citation type="submission" date="2021-01" db="EMBL/GenBank/DDBJ databases">
        <authorList>
            <person name="Corre E."/>
            <person name="Pelletier E."/>
            <person name="Niang G."/>
            <person name="Scheremetjew M."/>
            <person name="Finn R."/>
            <person name="Kale V."/>
            <person name="Holt S."/>
            <person name="Cochrane G."/>
            <person name="Meng A."/>
            <person name="Brown T."/>
            <person name="Cohen L."/>
        </authorList>
    </citation>
    <scope>NUCLEOTIDE SEQUENCE</scope>
    <source>
        <strain evidence="4">CCMP1723</strain>
    </source>
</reference>
<organism evidence="4">
    <name type="scientific">Micromonas pusilla</name>
    <name type="common">Picoplanktonic green alga</name>
    <name type="synonym">Chromulina pusilla</name>
    <dbReference type="NCBI Taxonomy" id="38833"/>
    <lineage>
        <taxon>Eukaryota</taxon>
        <taxon>Viridiplantae</taxon>
        <taxon>Chlorophyta</taxon>
        <taxon>Mamiellophyceae</taxon>
        <taxon>Mamiellales</taxon>
        <taxon>Mamiellaceae</taxon>
        <taxon>Micromonas</taxon>
    </lineage>
</organism>
<dbReference type="Pfam" id="PF00650">
    <property type="entry name" value="CRAL_TRIO"/>
    <property type="match status" value="1"/>
</dbReference>
<feature type="region of interest" description="Disordered" evidence="1">
    <location>
        <begin position="1"/>
        <end position="47"/>
    </location>
</feature>
<evidence type="ECO:0000259" key="3">
    <source>
        <dbReference type="PROSITE" id="PS50191"/>
    </source>
</evidence>
<proteinExistence type="predicted"/>
<keyword evidence="2" id="KW-0472">Membrane</keyword>
<feature type="region of interest" description="Disordered" evidence="1">
    <location>
        <begin position="532"/>
        <end position="552"/>
    </location>
</feature>
<evidence type="ECO:0000256" key="2">
    <source>
        <dbReference type="SAM" id="Phobius"/>
    </source>
</evidence>
<feature type="compositionally biased region" description="Acidic residues" evidence="1">
    <location>
        <begin position="575"/>
        <end position="591"/>
    </location>
</feature>
<dbReference type="EMBL" id="HBEQ01008142">
    <property type="protein sequence ID" value="CAD8519095.1"/>
    <property type="molecule type" value="Transcribed_RNA"/>
</dbReference>
<protein>
    <recommendedName>
        <fullName evidence="3">CRAL-TRIO domain-containing protein</fullName>
    </recommendedName>
</protein>
<accession>A0A7S0NL30</accession>
<feature type="region of interest" description="Disordered" evidence="1">
    <location>
        <begin position="74"/>
        <end position="123"/>
    </location>
</feature>
<keyword evidence="2" id="KW-1133">Transmembrane helix</keyword>
<feature type="domain" description="CRAL-TRIO" evidence="3">
    <location>
        <begin position="406"/>
        <end position="504"/>
    </location>
</feature>
<dbReference type="Gene3D" id="3.40.525.10">
    <property type="entry name" value="CRAL-TRIO lipid binding domain"/>
    <property type="match status" value="1"/>
</dbReference>
<feature type="transmembrane region" description="Helical" evidence="2">
    <location>
        <begin position="633"/>
        <end position="653"/>
    </location>
</feature>
<gene>
    <name evidence="4" type="ORF">MCOM1403_LOCUS6521</name>
</gene>
<dbReference type="AlphaFoldDB" id="A0A7S0NL30"/>
<evidence type="ECO:0000313" key="4">
    <source>
        <dbReference type="EMBL" id="CAD8519095.1"/>
    </source>
</evidence>
<sequence>MGGVCSKKPAVKHDVDGPADDTAPNLPHISPLPAVPEGKAAATGVAATGARVSNGELTANGDHADLHHPSSVRLSFESVNGDGGTAARISSSGRLSEDGDAARPRAGVSARALHSPSRKRSSRYLAADDETIEPTTSEGVPWYFVDDPIEWTGPAIPSVGPAEEDEPFMIGTLKTPFHGLHALPWEGVERSAPEVLAVVNHGLTHLKVDAAAGRLDTTKPDVSPEETMRLMRRASADVMMTPIFAFMLKVFEGPETAPNVACHRFLRRIITGCKNAVFCNIKHPAPKAYDEITDGKHAGAALYLRVFLVRFVKRFPPQHQFVHPHVDNPATRRRLCEDLGDAFQNWSFMRATEHHPAAIVVRKTNKGIKSCCRVAQPSGWLAVNHFYEFCISQPSRQLCGSKPVFIIDLAKPSMTYYTQSNITKIAGVMQAAMFHPEPFSAFVVAHSPSVFQFVWSIAKYFLTESAREKFIILNGSASSYFHKKMGIALENLPKEVGGKSEHEGLVSVEELLSEVHQQPAIDAFRREAKIAEASGSEATTPEEDAAAAAVDGVVPPEERARLRSLRKELYMAFEDNMEGQEGREEEEEAEAGEAKEAATVRAPGSPARRRSADSTAGASVALAAKPTAPPKQLIIAAMIALFAMVVGLVYGLIAGR</sequence>
<dbReference type="PROSITE" id="PS50191">
    <property type="entry name" value="CRAL_TRIO"/>
    <property type="match status" value="1"/>
</dbReference>
<name>A0A7S0NL30_MICPS</name>
<dbReference type="CDD" id="cd00170">
    <property type="entry name" value="SEC14"/>
    <property type="match status" value="1"/>
</dbReference>
<evidence type="ECO:0000256" key="1">
    <source>
        <dbReference type="SAM" id="MobiDB-lite"/>
    </source>
</evidence>